<evidence type="ECO:0000259" key="2">
    <source>
        <dbReference type="Pfam" id="PF12167"/>
    </source>
</evidence>
<name>A0AAW9QWC9_9CHRO</name>
<keyword evidence="4" id="KW-1185">Reference proteome</keyword>
<evidence type="ECO:0000256" key="1">
    <source>
        <dbReference type="SAM" id="MobiDB-lite"/>
    </source>
</evidence>
<proteinExistence type="predicted"/>
<evidence type="ECO:0000313" key="4">
    <source>
        <dbReference type="Proteomes" id="UP001328733"/>
    </source>
</evidence>
<feature type="domain" description="Min27-like integrase DNA-binding" evidence="2">
    <location>
        <begin position="20"/>
        <end position="85"/>
    </location>
</feature>
<sequence>MSGHFGTFRPPRPEGRASKGSIRIEGSNGRRQRVFSYDGTRHYLSLGLPDSKINRVVAEAKAKIIESDIALERFNPTLAKYKPLSLKEALLDQGMNS</sequence>
<dbReference type="Pfam" id="PF12167">
    <property type="entry name" value="Arm-DNA-bind_2"/>
    <property type="match status" value="1"/>
</dbReference>
<dbReference type="EMBL" id="JBAFSM010000014">
    <property type="protein sequence ID" value="MEG3437289.1"/>
    <property type="molecule type" value="Genomic_DNA"/>
</dbReference>
<accession>A0AAW9QWC9</accession>
<dbReference type="Proteomes" id="UP001328733">
    <property type="component" value="Unassembled WGS sequence"/>
</dbReference>
<organism evidence="3 4">
    <name type="scientific">Pannus brasiliensis CCIBt3594</name>
    <dbReference type="NCBI Taxonomy" id="1427578"/>
    <lineage>
        <taxon>Bacteria</taxon>
        <taxon>Bacillati</taxon>
        <taxon>Cyanobacteriota</taxon>
        <taxon>Cyanophyceae</taxon>
        <taxon>Oscillatoriophycideae</taxon>
        <taxon>Chroococcales</taxon>
        <taxon>Microcystaceae</taxon>
        <taxon>Pannus</taxon>
    </lineage>
</organism>
<dbReference type="AlphaFoldDB" id="A0AAW9QWC9"/>
<dbReference type="RefSeq" id="WP_332864771.1">
    <property type="nucleotide sequence ID" value="NZ_JBAFSM010000014.1"/>
</dbReference>
<evidence type="ECO:0000313" key="3">
    <source>
        <dbReference type="EMBL" id="MEG3437289.1"/>
    </source>
</evidence>
<reference evidence="3 4" key="1">
    <citation type="submission" date="2024-01" db="EMBL/GenBank/DDBJ databases">
        <title>Genomic insights into the taxonomy and metabolism of the cyanobacterium Pannus brasiliensis CCIBt3594.</title>
        <authorList>
            <person name="Machado M."/>
            <person name="Botero N.B."/>
            <person name="Andreote A.P.D."/>
            <person name="Feitosa A.M.T."/>
            <person name="Popin R."/>
            <person name="Sivonen K."/>
            <person name="Fiore M.F."/>
        </authorList>
    </citation>
    <scope>NUCLEOTIDE SEQUENCE [LARGE SCALE GENOMIC DNA]</scope>
    <source>
        <strain evidence="3 4">CCIBt3594</strain>
    </source>
</reference>
<feature type="region of interest" description="Disordered" evidence="1">
    <location>
        <begin position="1"/>
        <end position="27"/>
    </location>
</feature>
<comment type="caution">
    <text evidence="3">The sequence shown here is derived from an EMBL/GenBank/DDBJ whole genome shotgun (WGS) entry which is preliminary data.</text>
</comment>
<dbReference type="InterPro" id="IPR022000">
    <property type="entry name" value="Min27-like_integrase_DNA_bind"/>
</dbReference>
<protein>
    <submittedName>
        <fullName evidence="3">DUF3596 domain-containing protein</fullName>
    </submittedName>
</protein>
<gene>
    <name evidence="3" type="ORF">V0288_09175</name>
</gene>